<feature type="transmembrane region" description="Helical" evidence="10">
    <location>
        <begin position="169"/>
        <end position="192"/>
    </location>
</feature>
<feature type="transmembrane region" description="Helical" evidence="10">
    <location>
        <begin position="244"/>
        <end position="275"/>
    </location>
</feature>
<evidence type="ECO:0000256" key="10">
    <source>
        <dbReference type="SAM" id="Phobius"/>
    </source>
</evidence>
<evidence type="ECO:0000313" key="11">
    <source>
        <dbReference type="EMBL" id="GAA3965363.1"/>
    </source>
</evidence>
<dbReference type="Pfam" id="PF01554">
    <property type="entry name" value="MatE"/>
    <property type="match status" value="2"/>
</dbReference>
<feature type="transmembrane region" description="Helical" evidence="10">
    <location>
        <begin position="139"/>
        <end position="157"/>
    </location>
</feature>
<dbReference type="InterPro" id="IPR048279">
    <property type="entry name" value="MdtK-like"/>
</dbReference>
<keyword evidence="2" id="KW-0813">Transport</keyword>
<evidence type="ECO:0000256" key="3">
    <source>
        <dbReference type="ARBA" id="ARBA00022449"/>
    </source>
</evidence>
<keyword evidence="12" id="KW-1185">Reference proteome</keyword>
<keyword evidence="6 10" id="KW-1133">Transmembrane helix</keyword>
<feature type="transmembrane region" description="Helical" evidence="10">
    <location>
        <begin position="325"/>
        <end position="345"/>
    </location>
</feature>
<feature type="transmembrane region" description="Helical" evidence="10">
    <location>
        <begin position="395"/>
        <end position="415"/>
    </location>
</feature>
<reference evidence="12" key="1">
    <citation type="journal article" date="2019" name="Int. J. Syst. Evol. Microbiol.">
        <title>The Global Catalogue of Microorganisms (GCM) 10K type strain sequencing project: providing services to taxonomists for standard genome sequencing and annotation.</title>
        <authorList>
            <consortium name="The Broad Institute Genomics Platform"/>
            <consortium name="The Broad Institute Genome Sequencing Center for Infectious Disease"/>
            <person name="Wu L."/>
            <person name="Ma J."/>
        </authorList>
    </citation>
    <scope>NUCLEOTIDE SEQUENCE [LARGE SCALE GENOMIC DNA]</scope>
    <source>
        <strain evidence="12">JCM 17217</strain>
    </source>
</reference>
<feature type="transmembrane region" description="Helical" evidence="10">
    <location>
        <begin position="204"/>
        <end position="223"/>
    </location>
</feature>
<evidence type="ECO:0000256" key="4">
    <source>
        <dbReference type="ARBA" id="ARBA00022475"/>
    </source>
</evidence>
<evidence type="ECO:0000256" key="5">
    <source>
        <dbReference type="ARBA" id="ARBA00022692"/>
    </source>
</evidence>
<dbReference type="PANTHER" id="PTHR43298:SF2">
    <property type="entry name" value="FMN_FAD EXPORTER YEEO-RELATED"/>
    <property type="match status" value="1"/>
</dbReference>
<keyword evidence="7" id="KW-0406">Ion transport</keyword>
<name>A0ABP7PGZ8_9BACT</name>
<comment type="subcellular location">
    <subcellularLocation>
        <location evidence="1">Cell membrane</location>
        <topology evidence="1">Multi-pass membrane protein</topology>
    </subcellularLocation>
</comment>
<dbReference type="CDD" id="cd13131">
    <property type="entry name" value="MATE_NorM_like"/>
    <property type="match status" value="1"/>
</dbReference>
<feature type="transmembrane region" description="Helical" evidence="10">
    <location>
        <begin position="97"/>
        <end position="119"/>
    </location>
</feature>
<feature type="transmembrane region" description="Helical" evidence="10">
    <location>
        <begin position="21"/>
        <end position="41"/>
    </location>
</feature>
<evidence type="ECO:0000256" key="2">
    <source>
        <dbReference type="ARBA" id="ARBA00022448"/>
    </source>
</evidence>
<evidence type="ECO:0000256" key="1">
    <source>
        <dbReference type="ARBA" id="ARBA00004651"/>
    </source>
</evidence>
<proteinExistence type="predicted"/>
<feature type="transmembrane region" description="Helical" evidence="10">
    <location>
        <begin position="61"/>
        <end position="85"/>
    </location>
</feature>
<keyword evidence="3" id="KW-0050">Antiport</keyword>
<dbReference type="PANTHER" id="PTHR43298">
    <property type="entry name" value="MULTIDRUG RESISTANCE PROTEIN NORM-RELATED"/>
    <property type="match status" value="1"/>
</dbReference>
<keyword evidence="4" id="KW-1003">Cell membrane</keyword>
<gene>
    <name evidence="11" type="ORF">GCM10022407_09760</name>
</gene>
<sequence length="464" mass="48887">MLPGSLEVIEVKDIRPHLRPTLLLAYPVVLSQLGHIMVSFVDSVLVGRTGTVPLAAVSLGVSSTTVLLIVGIGLSMGSVPLVAAADGRRDLPDLARLLVSSVWLSVLAGLALAGLGQLVPPLLHYLGQAPEVEALAAPWVRVISWSFLPLMVFQGFREFAEGLGLTRQAMWLSVLANVVNAVLCYALVFGHWGAPQMGLMGSAWATLIARVLMAGLMAAYVLMAQRLHTYRAAVRSWWPDWDTLVRLLNLGAPIGVQMGFEVGAFAAAAIMIGWLGAVPLAAHQVAINLASITYMAATGIAAAATIRVGNLNGSGNLAEARQAGFAAYVLGFGFMASMAVLFIATRHLAPLMYSHDPVVVAQAGTLLLIAALFQVSDGLQVMGLGALRGLEDVKVPSVVALLAYWAVALPLGYFLGFKLHLGAPGVWTGLLLGLTIVAGVLLVRFRRETSPEYTASLAQPVPAE</sequence>
<dbReference type="EMBL" id="BAABDI010000004">
    <property type="protein sequence ID" value="GAA3965363.1"/>
    <property type="molecule type" value="Genomic_DNA"/>
</dbReference>
<dbReference type="InterPro" id="IPR002528">
    <property type="entry name" value="MATE_fam"/>
</dbReference>
<dbReference type="Proteomes" id="UP001501556">
    <property type="component" value="Unassembled WGS sequence"/>
</dbReference>
<dbReference type="PIRSF" id="PIRSF006603">
    <property type="entry name" value="DinF"/>
    <property type="match status" value="1"/>
</dbReference>
<protein>
    <recommendedName>
        <fullName evidence="9">Multidrug-efflux transporter</fullName>
    </recommendedName>
</protein>
<feature type="transmembrane region" description="Helical" evidence="10">
    <location>
        <begin position="421"/>
        <end position="443"/>
    </location>
</feature>
<evidence type="ECO:0000256" key="8">
    <source>
        <dbReference type="ARBA" id="ARBA00023136"/>
    </source>
</evidence>
<organism evidence="11 12">
    <name type="scientific">Hymenobacter antarcticus</name>
    <dbReference type="NCBI Taxonomy" id="486270"/>
    <lineage>
        <taxon>Bacteria</taxon>
        <taxon>Pseudomonadati</taxon>
        <taxon>Bacteroidota</taxon>
        <taxon>Cytophagia</taxon>
        <taxon>Cytophagales</taxon>
        <taxon>Hymenobacteraceae</taxon>
        <taxon>Hymenobacter</taxon>
    </lineage>
</organism>
<dbReference type="NCBIfam" id="TIGR00797">
    <property type="entry name" value="matE"/>
    <property type="match status" value="1"/>
</dbReference>
<evidence type="ECO:0000256" key="7">
    <source>
        <dbReference type="ARBA" id="ARBA00023065"/>
    </source>
</evidence>
<feature type="transmembrane region" description="Helical" evidence="10">
    <location>
        <begin position="357"/>
        <end position="375"/>
    </location>
</feature>
<comment type="caution">
    <text evidence="11">The sequence shown here is derived from an EMBL/GenBank/DDBJ whole genome shotgun (WGS) entry which is preliminary data.</text>
</comment>
<feature type="transmembrane region" description="Helical" evidence="10">
    <location>
        <begin position="281"/>
        <end position="304"/>
    </location>
</feature>
<keyword evidence="8 10" id="KW-0472">Membrane</keyword>
<evidence type="ECO:0000256" key="6">
    <source>
        <dbReference type="ARBA" id="ARBA00022989"/>
    </source>
</evidence>
<evidence type="ECO:0000313" key="12">
    <source>
        <dbReference type="Proteomes" id="UP001501556"/>
    </source>
</evidence>
<dbReference type="InterPro" id="IPR050222">
    <property type="entry name" value="MATE_MdtK"/>
</dbReference>
<evidence type="ECO:0000256" key="9">
    <source>
        <dbReference type="ARBA" id="ARBA00031636"/>
    </source>
</evidence>
<keyword evidence="5 10" id="KW-0812">Transmembrane</keyword>
<accession>A0ABP7PGZ8</accession>